<organism evidence="1 2">
    <name type="scientific">Metabacillus fastidiosus</name>
    <dbReference type="NCBI Taxonomy" id="1458"/>
    <lineage>
        <taxon>Bacteria</taxon>
        <taxon>Bacillati</taxon>
        <taxon>Bacillota</taxon>
        <taxon>Bacilli</taxon>
        <taxon>Bacillales</taxon>
        <taxon>Bacillaceae</taxon>
        <taxon>Metabacillus</taxon>
    </lineage>
</organism>
<evidence type="ECO:0000313" key="2">
    <source>
        <dbReference type="Proteomes" id="UP001342826"/>
    </source>
</evidence>
<accession>A0ABU6NT88</accession>
<keyword evidence="2" id="KW-1185">Reference proteome</keyword>
<proteinExistence type="predicted"/>
<dbReference type="Proteomes" id="UP001342826">
    <property type="component" value="Unassembled WGS sequence"/>
</dbReference>
<dbReference type="SUPFAM" id="SSF56672">
    <property type="entry name" value="DNA/RNA polymerases"/>
    <property type="match status" value="1"/>
</dbReference>
<gene>
    <name evidence="1" type="ORF">P9271_02440</name>
</gene>
<dbReference type="RefSeq" id="WP_328014791.1">
    <property type="nucleotide sequence ID" value="NZ_JARTFS010000001.1"/>
</dbReference>
<reference evidence="1 2" key="1">
    <citation type="submission" date="2023-03" db="EMBL/GenBank/DDBJ databases">
        <title>Bacillus Genome Sequencing.</title>
        <authorList>
            <person name="Dunlap C."/>
        </authorList>
    </citation>
    <scope>NUCLEOTIDE SEQUENCE [LARGE SCALE GENOMIC DNA]</scope>
    <source>
        <strain evidence="1 2">NRS-1717</strain>
    </source>
</reference>
<evidence type="ECO:0000313" key="1">
    <source>
        <dbReference type="EMBL" id="MED4400216.1"/>
    </source>
</evidence>
<sequence length="49" mass="5559">MMHVHDEVVLEVPNGQSFVEEICEIMASAPYWADGLPLRADGYGFYKKD</sequence>
<dbReference type="InterPro" id="IPR043502">
    <property type="entry name" value="DNA/RNA_pol_sf"/>
</dbReference>
<dbReference type="EMBL" id="JARTFS010000001">
    <property type="protein sequence ID" value="MED4400216.1"/>
    <property type="molecule type" value="Genomic_DNA"/>
</dbReference>
<name>A0ABU6NT88_9BACI</name>
<comment type="caution">
    <text evidence="1">The sequence shown here is derived from an EMBL/GenBank/DDBJ whole genome shotgun (WGS) entry which is preliminary data.</text>
</comment>
<protein>
    <recommendedName>
        <fullName evidence="3">DNA-directed DNA polymerase family A palm domain-containing protein</fullName>
    </recommendedName>
</protein>
<evidence type="ECO:0008006" key="3">
    <source>
        <dbReference type="Google" id="ProtNLM"/>
    </source>
</evidence>